<dbReference type="SUPFAM" id="SSF101912">
    <property type="entry name" value="Sema domain"/>
    <property type="match status" value="1"/>
</dbReference>
<accession>E4XG54</accession>
<dbReference type="GO" id="GO:0007411">
    <property type="term" value="P:axon guidance"/>
    <property type="evidence" value="ECO:0007669"/>
    <property type="project" value="TreeGrafter"/>
</dbReference>
<dbReference type="GO" id="GO:0071526">
    <property type="term" value="P:semaphorin-plexin signaling pathway"/>
    <property type="evidence" value="ECO:0007669"/>
    <property type="project" value="TreeGrafter"/>
</dbReference>
<protein>
    <recommendedName>
        <fullName evidence="4">Sema domain-containing protein</fullName>
    </recommendedName>
</protein>
<comment type="caution">
    <text evidence="1">Lacks conserved residue(s) required for the propagation of feature annotation.</text>
</comment>
<reference evidence="5" key="1">
    <citation type="journal article" date="2010" name="Science">
        <title>Plasticity of animal genome architecture unmasked by rapid evolution of a pelagic tunicate.</title>
        <authorList>
            <person name="Denoeud F."/>
            <person name="Henriet S."/>
            <person name="Mungpakdee S."/>
            <person name="Aury J.M."/>
            <person name="Da Silva C."/>
            <person name="Brinkmann H."/>
            <person name="Mikhaleva J."/>
            <person name="Olsen L.C."/>
            <person name="Jubin C."/>
            <person name="Canestro C."/>
            <person name="Bouquet J.M."/>
            <person name="Danks G."/>
            <person name="Poulain J."/>
            <person name="Campsteijn C."/>
            <person name="Adamski M."/>
            <person name="Cross I."/>
            <person name="Yadetie F."/>
            <person name="Muffato M."/>
            <person name="Louis A."/>
            <person name="Butcher S."/>
            <person name="Tsagkogeorga G."/>
            <person name="Konrad A."/>
            <person name="Singh S."/>
            <person name="Jensen M.F."/>
            <person name="Cong E.H."/>
            <person name="Eikeseth-Otteraa H."/>
            <person name="Noel B."/>
            <person name="Anthouard V."/>
            <person name="Porcel B.M."/>
            <person name="Kachouri-Lafond R."/>
            <person name="Nishino A."/>
            <person name="Ugolini M."/>
            <person name="Chourrout P."/>
            <person name="Nishida H."/>
            <person name="Aasland R."/>
            <person name="Huzurbazar S."/>
            <person name="Westhof E."/>
            <person name="Delsuc F."/>
            <person name="Lehrach H."/>
            <person name="Reinhardt R."/>
            <person name="Weissenbach J."/>
            <person name="Roy S.W."/>
            <person name="Artiguenave F."/>
            <person name="Postlethwait J.H."/>
            <person name="Manak J.R."/>
            <person name="Thompson E.M."/>
            <person name="Jaillon O."/>
            <person name="Du Pasquier L."/>
            <person name="Boudinot P."/>
            <person name="Liberles D.A."/>
            <person name="Volff J.N."/>
            <person name="Philippe H."/>
            <person name="Lenhard B."/>
            <person name="Roest Crollius H."/>
            <person name="Wincker P."/>
            <person name="Chourrout D."/>
        </authorList>
    </citation>
    <scope>NUCLEOTIDE SEQUENCE [LARGE SCALE GENOMIC DNA]</scope>
</reference>
<feature type="domain" description="Sema" evidence="4">
    <location>
        <begin position="16"/>
        <end position="463"/>
    </location>
</feature>
<keyword evidence="2" id="KW-0175">Coiled coil</keyword>
<dbReference type="InterPro" id="IPR027231">
    <property type="entry name" value="Semaphorin"/>
</dbReference>
<proteinExistence type="predicted"/>
<feature type="compositionally biased region" description="Basic residues" evidence="3">
    <location>
        <begin position="670"/>
        <end position="688"/>
    </location>
</feature>
<dbReference type="GO" id="GO:0005886">
    <property type="term" value="C:plasma membrane"/>
    <property type="evidence" value="ECO:0007669"/>
    <property type="project" value="TreeGrafter"/>
</dbReference>
<dbReference type="GO" id="GO:0030335">
    <property type="term" value="P:positive regulation of cell migration"/>
    <property type="evidence" value="ECO:0007669"/>
    <property type="project" value="TreeGrafter"/>
</dbReference>
<evidence type="ECO:0000256" key="3">
    <source>
        <dbReference type="SAM" id="MobiDB-lite"/>
    </source>
</evidence>
<evidence type="ECO:0000256" key="2">
    <source>
        <dbReference type="SAM" id="Coils"/>
    </source>
</evidence>
<evidence type="ECO:0000259" key="4">
    <source>
        <dbReference type="PROSITE" id="PS51004"/>
    </source>
</evidence>
<organism evidence="5">
    <name type="scientific">Oikopleura dioica</name>
    <name type="common">Tunicate</name>
    <dbReference type="NCBI Taxonomy" id="34765"/>
    <lineage>
        <taxon>Eukaryota</taxon>
        <taxon>Metazoa</taxon>
        <taxon>Chordata</taxon>
        <taxon>Tunicata</taxon>
        <taxon>Appendicularia</taxon>
        <taxon>Copelata</taxon>
        <taxon>Oikopleuridae</taxon>
        <taxon>Oikopleura</taxon>
    </lineage>
</organism>
<dbReference type="InterPro" id="IPR015943">
    <property type="entry name" value="WD40/YVTN_repeat-like_dom_sf"/>
</dbReference>
<dbReference type="GO" id="GO:0030215">
    <property type="term" value="F:semaphorin receptor binding"/>
    <property type="evidence" value="ECO:0007669"/>
    <property type="project" value="InterPro"/>
</dbReference>
<dbReference type="InterPro" id="IPR036352">
    <property type="entry name" value="Semap_dom_sf"/>
</dbReference>
<dbReference type="OrthoDB" id="10308325at2759"/>
<dbReference type="Gene3D" id="2.130.10.10">
    <property type="entry name" value="YVTN repeat-like/Quinoprotein amine dehydrogenase"/>
    <property type="match status" value="1"/>
</dbReference>
<feature type="region of interest" description="Disordered" evidence="3">
    <location>
        <begin position="670"/>
        <end position="694"/>
    </location>
</feature>
<evidence type="ECO:0000256" key="1">
    <source>
        <dbReference type="PROSITE-ProRule" id="PRU00352"/>
    </source>
</evidence>
<dbReference type="InParanoid" id="E4XG54"/>
<keyword evidence="6" id="KW-1185">Reference proteome</keyword>
<feature type="coiled-coil region" evidence="2">
    <location>
        <begin position="584"/>
        <end position="611"/>
    </location>
</feature>
<dbReference type="SMART" id="SM00630">
    <property type="entry name" value="Sema"/>
    <property type="match status" value="1"/>
</dbReference>
<dbReference type="GO" id="GO:0045499">
    <property type="term" value="F:chemorepellent activity"/>
    <property type="evidence" value="ECO:0007669"/>
    <property type="project" value="TreeGrafter"/>
</dbReference>
<name>E4XG54_OIKDI</name>
<gene>
    <name evidence="5" type="ORF">GSOID_T00010462001</name>
</gene>
<evidence type="ECO:0000313" key="5">
    <source>
        <dbReference type="EMBL" id="CBY09652.1"/>
    </source>
</evidence>
<dbReference type="InterPro" id="IPR001627">
    <property type="entry name" value="Semap_dom"/>
</dbReference>
<sequence>MNIKRILFACFVMESKSQLMYRVMPNDEPLSLDRAQTDNIEFFSWAETASGRLVIGSRNRLLIYESNKNGYLEEVNSITMKPEAITKSNCQRSGGTEEDCDNCLVAIGIDEESIWACGTYAHRPMLYYFENGQSSYRQFSSMTCPKSNRRSAFLKIAENASQAHFNSTSTANFKEKSIFIASDDPNHAYLEKSALNPVKTVLESESFSSEYHNEKQWFEAPDMHLLVDLPERVLLIFAGGHPDSRRNLVGSVLKSDRGALNDSRPKFSSFRKVPFVCRSTSSATFTFDNLATVSASINLQSANKGLNGATFRFFLRQSCYQKHFAIEGQDGFLAIFKTVNGRGKYESAMCSYSYNEIRHYFDSGEFGPHYEAVNGKELISSPLVLIDGEVIAALQSASSADQFFFGLSDGKVVRATVRSEQEPVLANIDSPDKKCGKVKSLLMRRISGHLVIAWEKCLLETKGENFQVNKDQSSVDRKEIEGVFQDRLREMENKMNDLHDIINALTARIYTENDNRSLGDVLGDFDMLKVKVESAEEIAQRRVDEIYEKLEKRIVDLDRRASQCCSKPSSGFRLNHVMQLDEPVSVVAEKLNQIERQMDDFDKETKRLKSDQKELQSGTWTYTKQVVDNMRKFCYQKQKTSMNWVVDLKSNVTELAETINEVSGQLRRVKRRVDKKGRKNRRKRKTGKKPREYELVIPELSLTEN</sequence>
<dbReference type="EMBL" id="FN653047">
    <property type="protein sequence ID" value="CBY09652.1"/>
    <property type="molecule type" value="Genomic_DNA"/>
</dbReference>
<dbReference type="AlphaFoldDB" id="E4XG54"/>
<dbReference type="PANTHER" id="PTHR11036:SF127">
    <property type="entry name" value="SEMAPHORIN-1A"/>
    <property type="match status" value="1"/>
</dbReference>
<dbReference type="PROSITE" id="PS51004">
    <property type="entry name" value="SEMA"/>
    <property type="match status" value="1"/>
</dbReference>
<evidence type="ECO:0000313" key="6">
    <source>
        <dbReference type="Proteomes" id="UP000001307"/>
    </source>
</evidence>
<dbReference type="Proteomes" id="UP000001307">
    <property type="component" value="Unassembled WGS sequence"/>
</dbReference>
<dbReference type="PANTHER" id="PTHR11036">
    <property type="entry name" value="SEMAPHORIN"/>
    <property type="match status" value="1"/>
</dbReference>